<reference evidence="13" key="1">
    <citation type="journal article" date="2019" name="Int. J. Syst. Evol. Microbiol.">
        <title>The Global Catalogue of Microorganisms (GCM) 10K type strain sequencing project: providing services to taxonomists for standard genome sequencing and annotation.</title>
        <authorList>
            <consortium name="The Broad Institute Genomics Platform"/>
            <consortium name="The Broad Institute Genome Sequencing Center for Infectious Disease"/>
            <person name="Wu L."/>
            <person name="Ma J."/>
        </authorList>
    </citation>
    <scope>NUCLEOTIDE SEQUENCE [LARGE SCALE GENOMIC DNA]</scope>
    <source>
        <strain evidence="13">GH52</strain>
    </source>
</reference>
<dbReference type="RefSeq" id="WP_377772779.1">
    <property type="nucleotide sequence ID" value="NZ_JBHUHO010000030.1"/>
</dbReference>
<evidence type="ECO:0000256" key="9">
    <source>
        <dbReference type="ARBA" id="ARBA00049152"/>
    </source>
</evidence>
<evidence type="ECO:0000259" key="11">
    <source>
        <dbReference type="PROSITE" id="PS50989"/>
    </source>
</evidence>
<dbReference type="HAMAP" id="MF_00823">
    <property type="entry name" value="AcetylCoA_CT_alpha"/>
    <property type="match status" value="1"/>
</dbReference>
<dbReference type="Pfam" id="PF03255">
    <property type="entry name" value="ACCA"/>
    <property type="match status" value="1"/>
</dbReference>
<dbReference type="EMBL" id="JBHUHO010000030">
    <property type="protein sequence ID" value="MFD2116530.1"/>
    <property type="molecule type" value="Genomic_DNA"/>
</dbReference>
<comment type="subunit">
    <text evidence="10">Acetyl-CoA carboxylase is a heterohexamer composed of biotin carboxyl carrier protein (AccB), biotin carboxylase (AccC) and two subunits each of ACCase subunit alpha (AccA) and ACCase subunit beta (AccD).</text>
</comment>
<comment type="function">
    <text evidence="10">Component of the acetyl coenzyme A carboxylase (ACC) complex. First, biotin carboxylase catalyzes the carboxylation of biotin on its carrier protein (BCCP) and then the CO(2) group is transferred by the carboxyltransferase to acetyl-CoA to form malonyl-CoA.</text>
</comment>
<dbReference type="InterPro" id="IPR011763">
    <property type="entry name" value="COA_CT_C"/>
</dbReference>
<accession>A0ABW4YLB8</accession>
<dbReference type="NCBIfam" id="NF041504">
    <property type="entry name" value="AccA_sub"/>
    <property type="match status" value="1"/>
</dbReference>
<keyword evidence="8 10" id="KW-0275">Fatty acid biosynthesis</keyword>
<dbReference type="GO" id="GO:0003989">
    <property type="term" value="F:acetyl-CoA carboxylase activity"/>
    <property type="evidence" value="ECO:0007669"/>
    <property type="project" value="UniProtKB-EC"/>
</dbReference>
<comment type="catalytic activity">
    <reaction evidence="9 10">
        <text>N(6)-carboxybiotinyl-L-lysyl-[protein] + acetyl-CoA = N(6)-biotinyl-L-lysyl-[protein] + malonyl-CoA</text>
        <dbReference type="Rhea" id="RHEA:54728"/>
        <dbReference type="Rhea" id="RHEA-COMP:10505"/>
        <dbReference type="Rhea" id="RHEA-COMP:10506"/>
        <dbReference type="ChEBI" id="CHEBI:57288"/>
        <dbReference type="ChEBI" id="CHEBI:57384"/>
        <dbReference type="ChEBI" id="CHEBI:83144"/>
        <dbReference type="ChEBI" id="CHEBI:83145"/>
        <dbReference type="EC" id="2.1.3.15"/>
    </reaction>
</comment>
<evidence type="ECO:0000313" key="13">
    <source>
        <dbReference type="Proteomes" id="UP001597362"/>
    </source>
</evidence>
<evidence type="ECO:0000256" key="6">
    <source>
        <dbReference type="ARBA" id="ARBA00022840"/>
    </source>
</evidence>
<gene>
    <name evidence="10" type="primary">accA</name>
    <name evidence="12" type="ORF">ACFSJH_12430</name>
</gene>
<keyword evidence="4 10" id="KW-0547">Nucleotide-binding</keyword>
<keyword evidence="13" id="KW-1185">Reference proteome</keyword>
<evidence type="ECO:0000256" key="1">
    <source>
        <dbReference type="ARBA" id="ARBA00004956"/>
    </source>
</evidence>
<name>A0ABW4YLB8_9BACL</name>
<evidence type="ECO:0000256" key="7">
    <source>
        <dbReference type="ARBA" id="ARBA00023098"/>
    </source>
</evidence>
<sequence>MANELPFEKPLNDLRQKIVELKSLSEDKGIDFTEEIMRLEERCKQLEHELYSELTPAQKMHMARHQQRPTTLDFIHAIFEDFIELHGDRLFADDLAIVGGLAKLNGVPVTVIGHQRGKDTRDNIARFFGSPHPEGFRKALRLMTQANKFNRPIITLIDTKGAYPGNTAEERGQSDAIARNLREMAGFTVPIICIVIGEGGSGGALALGVGNRVLMLENAIYSVISPNGAASILWKDASKADIAAEAMKITAKDLVEFGIIEEIIAEPEGGAHRDVAYQADQVKQVAWRHLQQLLTMTADELVEDRYEKFRKIGYYQEAVQELTEVASDKNEVLSEEVEQIVEVEAENETSQKIENIDDKAKVTTEL</sequence>
<dbReference type="NCBIfam" id="TIGR00513">
    <property type="entry name" value="accA"/>
    <property type="match status" value="1"/>
</dbReference>
<dbReference type="PRINTS" id="PR01069">
    <property type="entry name" value="ACCCTRFRASEA"/>
</dbReference>
<evidence type="ECO:0000256" key="10">
    <source>
        <dbReference type="HAMAP-Rule" id="MF_00823"/>
    </source>
</evidence>
<evidence type="ECO:0000313" key="12">
    <source>
        <dbReference type="EMBL" id="MFD2116530.1"/>
    </source>
</evidence>
<dbReference type="Gene3D" id="3.90.226.10">
    <property type="entry name" value="2-enoyl-CoA Hydratase, Chain A, domain 1"/>
    <property type="match status" value="1"/>
</dbReference>
<keyword evidence="12" id="KW-0436">Ligase</keyword>
<keyword evidence="5 10" id="KW-0276">Fatty acid metabolism</keyword>
<dbReference type="SUPFAM" id="SSF52096">
    <property type="entry name" value="ClpP/crotonase"/>
    <property type="match status" value="1"/>
</dbReference>
<dbReference type="NCBIfam" id="NF004344">
    <property type="entry name" value="PRK05724.1"/>
    <property type="match status" value="1"/>
</dbReference>
<evidence type="ECO:0000256" key="5">
    <source>
        <dbReference type="ARBA" id="ARBA00022832"/>
    </source>
</evidence>
<proteinExistence type="inferred from homology"/>
<evidence type="ECO:0000256" key="4">
    <source>
        <dbReference type="ARBA" id="ARBA00022741"/>
    </source>
</evidence>
<dbReference type="InterPro" id="IPR029045">
    <property type="entry name" value="ClpP/crotonase-like_dom_sf"/>
</dbReference>
<evidence type="ECO:0000256" key="8">
    <source>
        <dbReference type="ARBA" id="ARBA00023160"/>
    </source>
</evidence>
<protein>
    <recommendedName>
        <fullName evidence="10">Acetyl-coenzyme A carboxylase carboxyl transferase subunit alpha</fullName>
        <shortName evidence="10">ACCase subunit alpha</shortName>
        <shortName evidence="10">Acetyl-CoA carboxylase carboxyltransferase subunit alpha</shortName>
        <ecNumber evidence="10">2.1.3.15</ecNumber>
    </recommendedName>
</protein>
<keyword evidence="6 10" id="KW-0067">ATP-binding</keyword>
<feature type="domain" description="CoA carboxyltransferase C-terminal" evidence="11">
    <location>
        <begin position="29"/>
        <end position="292"/>
    </location>
</feature>
<dbReference type="PANTHER" id="PTHR42853:SF3">
    <property type="entry name" value="ACETYL-COENZYME A CARBOXYLASE CARBOXYL TRANSFERASE SUBUNIT ALPHA, CHLOROPLASTIC"/>
    <property type="match status" value="1"/>
</dbReference>
<organism evidence="12 13">
    <name type="scientific">Paenibacillus yanchengensis</name>
    <dbReference type="NCBI Taxonomy" id="2035833"/>
    <lineage>
        <taxon>Bacteria</taxon>
        <taxon>Bacillati</taxon>
        <taxon>Bacillota</taxon>
        <taxon>Bacilli</taxon>
        <taxon>Bacillales</taxon>
        <taxon>Paenibacillaceae</taxon>
        <taxon>Paenibacillus</taxon>
    </lineage>
</organism>
<evidence type="ECO:0000256" key="2">
    <source>
        <dbReference type="ARBA" id="ARBA00022516"/>
    </source>
</evidence>
<dbReference type="EC" id="2.1.3.15" evidence="10"/>
<comment type="pathway">
    <text evidence="1 10">Lipid metabolism; malonyl-CoA biosynthesis; malonyl-CoA from acetyl-CoA: step 1/1.</text>
</comment>
<dbReference type="Proteomes" id="UP001597362">
    <property type="component" value="Unassembled WGS sequence"/>
</dbReference>
<comment type="similarity">
    <text evidence="10">Belongs to the AccA family.</text>
</comment>
<evidence type="ECO:0000256" key="3">
    <source>
        <dbReference type="ARBA" id="ARBA00022679"/>
    </source>
</evidence>
<comment type="caution">
    <text evidence="12">The sequence shown here is derived from an EMBL/GenBank/DDBJ whole genome shotgun (WGS) entry which is preliminary data.</text>
</comment>
<dbReference type="InterPro" id="IPR001095">
    <property type="entry name" value="Acetyl_CoA_COase_a_su"/>
</dbReference>
<keyword evidence="2 10" id="KW-0444">Lipid biosynthesis</keyword>
<dbReference type="PANTHER" id="PTHR42853">
    <property type="entry name" value="ACETYL-COENZYME A CARBOXYLASE CARBOXYL TRANSFERASE SUBUNIT ALPHA"/>
    <property type="match status" value="1"/>
</dbReference>
<dbReference type="PROSITE" id="PS50989">
    <property type="entry name" value="COA_CT_CTER"/>
    <property type="match status" value="1"/>
</dbReference>
<keyword evidence="7 10" id="KW-0443">Lipid metabolism</keyword>
<keyword evidence="3 10" id="KW-0808">Transferase</keyword>
<keyword evidence="10" id="KW-0963">Cytoplasm</keyword>
<comment type="subcellular location">
    <subcellularLocation>
        <location evidence="10">Cytoplasm</location>
    </subcellularLocation>
</comment>